<sequence>MRHWMDSRGLRGRRRPPHSDQRKPPVTRLVPEKKGRCRMNSRENMGALGSRIANMGQTLMQAAIRTGVAAGVSAAAAHIEEEHQKEAKERTDRRLHNTRLLLKNYRLLKRHTAGAIYNAKQAKEKESAASILDGLESYTRDDSLYIESIKRSQERTLIILAHIEKMLDLYRVWCQQNGTEEDVRRYEVVMETYIREPKKSVQEIAGTFGIERRTVYKDLNAAIQPLTALFFGIDAVKAA</sequence>
<proteinExistence type="predicted"/>
<protein>
    <submittedName>
        <fullName evidence="2">Mga helix-turn-helix domain</fullName>
    </submittedName>
</protein>
<accession>A0A8S5PA17</accession>
<dbReference type="EMBL" id="BK015382">
    <property type="protein sequence ID" value="DAE04023.1"/>
    <property type="molecule type" value="Genomic_DNA"/>
</dbReference>
<organism evidence="2">
    <name type="scientific">Myoviridae sp. ctsGI2</name>
    <dbReference type="NCBI Taxonomy" id="2825188"/>
    <lineage>
        <taxon>Viruses</taxon>
        <taxon>Duplodnaviria</taxon>
        <taxon>Heunggongvirae</taxon>
        <taxon>Uroviricota</taxon>
        <taxon>Caudoviricetes</taxon>
    </lineage>
</organism>
<evidence type="ECO:0000256" key="1">
    <source>
        <dbReference type="SAM" id="MobiDB-lite"/>
    </source>
</evidence>
<name>A0A8S5PA17_9CAUD</name>
<feature type="region of interest" description="Disordered" evidence="1">
    <location>
        <begin position="1"/>
        <end position="33"/>
    </location>
</feature>
<evidence type="ECO:0000313" key="2">
    <source>
        <dbReference type="EMBL" id="DAE04023.1"/>
    </source>
</evidence>
<reference evidence="2" key="1">
    <citation type="journal article" date="2021" name="Proc. Natl. Acad. Sci. U.S.A.">
        <title>A Catalog of Tens of Thousands of Viruses from Human Metagenomes Reveals Hidden Associations with Chronic Diseases.</title>
        <authorList>
            <person name="Tisza M.J."/>
            <person name="Buck C.B."/>
        </authorList>
    </citation>
    <scope>NUCLEOTIDE SEQUENCE</scope>
    <source>
        <strain evidence="2">CtsGI2</strain>
    </source>
</reference>